<organism evidence="2 3">
    <name type="scientific">Frankliniella occidentalis</name>
    <name type="common">Western flower thrips</name>
    <name type="synonym">Euthrips occidentalis</name>
    <dbReference type="NCBI Taxonomy" id="133901"/>
    <lineage>
        <taxon>Eukaryota</taxon>
        <taxon>Metazoa</taxon>
        <taxon>Ecdysozoa</taxon>
        <taxon>Arthropoda</taxon>
        <taxon>Hexapoda</taxon>
        <taxon>Insecta</taxon>
        <taxon>Pterygota</taxon>
        <taxon>Neoptera</taxon>
        <taxon>Paraneoptera</taxon>
        <taxon>Thysanoptera</taxon>
        <taxon>Terebrantia</taxon>
        <taxon>Thripoidea</taxon>
        <taxon>Thripidae</taxon>
        <taxon>Frankliniella</taxon>
    </lineage>
</organism>
<feature type="domain" description="F-box" evidence="1">
    <location>
        <begin position="50"/>
        <end position="96"/>
    </location>
</feature>
<dbReference type="AlphaFoldDB" id="A0A6J1SM60"/>
<dbReference type="Proteomes" id="UP000504606">
    <property type="component" value="Unplaced"/>
</dbReference>
<dbReference type="Pfam" id="PF12937">
    <property type="entry name" value="F-box-like"/>
    <property type="match status" value="1"/>
</dbReference>
<dbReference type="OrthoDB" id="9856535at2759"/>
<dbReference type="SMART" id="SM00256">
    <property type="entry name" value="FBOX"/>
    <property type="match status" value="1"/>
</dbReference>
<dbReference type="KEGG" id="foc:113207318"/>
<dbReference type="SUPFAM" id="SSF81383">
    <property type="entry name" value="F-box domain"/>
    <property type="match status" value="1"/>
</dbReference>
<reference evidence="3" key="1">
    <citation type="submission" date="2025-08" db="UniProtKB">
        <authorList>
            <consortium name="RefSeq"/>
        </authorList>
    </citation>
    <scope>IDENTIFICATION</scope>
    <source>
        <tissue evidence="3">Whole organism</tissue>
    </source>
</reference>
<evidence type="ECO:0000259" key="1">
    <source>
        <dbReference type="PROSITE" id="PS50181"/>
    </source>
</evidence>
<protein>
    <submittedName>
        <fullName evidence="3">Uncharacterized protein LOC113207318 isoform X1</fullName>
    </submittedName>
</protein>
<evidence type="ECO:0000313" key="2">
    <source>
        <dbReference type="Proteomes" id="UP000504606"/>
    </source>
</evidence>
<dbReference type="PROSITE" id="PS50181">
    <property type="entry name" value="FBOX"/>
    <property type="match status" value="1"/>
</dbReference>
<sequence length="514" mass="56747">MAAQPPTLCSDRFLILVPVWIPSFFFPTIDWCTAGTIYPRAAHAHSIVSLQRMESLPDDVLLEVMQYVAVPDLFACRLVCKRFLDLVQHGDVWRLRQLDETDPWMCTVLRLAPCLEEMRLALPLKRCHTPFTTKCAVADLALDFRDSDTPLDAVQAAFVIRHQAALGRLKRIEVSYLELPYFEWAVLSGTLASTAGLEALQLDVRVIGSPAPAPVLHGAVSTASLEAFFCILVPELEPFCRCILTVHSATLHVVTLNDHWRDQRHYSTTTATWLAPRLAGMPNLTHLQCTLLPGMEALATCSSLRSVRIDVQSNAPELIRGAAAFLRHATQLRQVCLLCINPSIHPLSDVGKDLVVALASSGKSRVMQLSISYPNKNSDADFSAQPPVEALSSLPVLESLSITGLPEEVLPGISPTTTPALRTLAICPVEPPKGCAHAWMHSDAVRAVLSLNPLLHIKLSFSKGSCQGELCQWCSMGCHRDMWGFKRIAVFSHDPSVKCLQNHSDDRFWIHVSH</sequence>
<dbReference type="InterPro" id="IPR001810">
    <property type="entry name" value="F-box_dom"/>
</dbReference>
<proteinExistence type="predicted"/>
<dbReference type="GeneID" id="113207318"/>
<gene>
    <name evidence="3" type="primary">LOC113207318</name>
</gene>
<keyword evidence="2" id="KW-1185">Reference proteome</keyword>
<dbReference type="Gene3D" id="1.20.1280.50">
    <property type="match status" value="1"/>
</dbReference>
<dbReference type="RefSeq" id="XP_026279616.2">
    <property type="nucleotide sequence ID" value="XM_026423831.2"/>
</dbReference>
<name>A0A6J1SM60_FRAOC</name>
<evidence type="ECO:0000313" key="3">
    <source>
        <dbReference type="RefSeq" id="XP_026279616.2"/>
    </source>
</evidence>
<accession>A0A6J1SM60</accession>
<dbReference type="InterPro" id="IPR036047">
    <property type="entry name" value="F-box-like_dom_sf"/>
</dbReference>